<protein>
    <submittedName>
        <fullName evidence="2">Uncharacterized protein</fullName>
    </submittedName>
</protein>
<dbReference type="OrthoDB" id="10041801at2759"/>
<name>A0A814DLM9_9BILA</name>
<dbReference type="EMBL" id="CAJNOQ010002385">
    <property type="protein sequence ID" value="CAF0955414.1"/>
    <property type="molecule type" value="Genomic_DNA"/>
</dbReference>
<keyword evidence="1" id="KW-0812">Transmembrane</keyword>
<reference evidence="2" key="1">
    <citation type="submission" date="2021-02" db="EMBL/GenBank/DDBJ databases">
        <authorList>
            <person name="Nowell W R."/>
        </authorList>
    </citation>
    <scope>NUCLEOTIDE SEQUENCE</scope>
</reference>
<feature type="transmembrane region" description="Helical" evidence="1">
    <location>
        <begin position="35"/>
        <end position="58"/>
    </location>
</feature>
<proteinExistence type="predicted"/>
<organism evidence="2 4">
    <name type="scientific">Didymodactylos carnosus</name>
    <dbReference type="NCBI Taxonomy" id="1234261"/>
    <lineage>
        <taxon>Eukaryota</taxon>
        <taxon>Metazoa</taxon>
        <taxon>Spiralia</taxon>
        <taxon>Gnathifera</taxon>
        <taxon>Rotifera</taxon>
        <taxon>Eurotatoria</taxon>
        <taxon>Bdelloidea</taxon>
        <taxon>Philodinida</taxon>
        <taxon>Philodinidae</taxon>
        <taxon>Didymodactylos</taxon>
    </lineage>
</organism>
<keyword evidence="4" id="KW-1185">Reference proteome</keyword>
<keyword evidence="1" id="KW-1133">Transmembrane helix</keyword>
<dbReference type="EMBL" id="CAJOBC010002385">
    <property type="protein sequence ID" value="CAF3730522.1"/>
    <property type="molecule type" value="Genomic_DNA"/>
</dbReference>
<comment type="caution">
    <text evidence="2">The sequence shown here is derived from an EMBL/GenBank/DDBJ whole genome shotgun (WGS) entry which is preliminary data.</text>
</comment>
<evidence type="ECO:0000313" key="2">
    <source>
        <dbReference type="EMBL" id="CAF0955414.1"/>
    </source>
</evidence>
<dbReference type="AlphaFoldDB" id="A0A814DLM9"/>
<keyword evidence="1" id="KW-0472">Membrane</keyword>
<dbReference type="Proteomes" id="UP000681722">
    <property type="component" value="Unassembled WGS sequence"/>
</dbReference>
<gene>
    <name evidence="2" type="ORF">GPM918_LOCUS11470</name>
    <name evidence="3" type="ORF">SRO942_LOCUS11471</name>
</gene>
<evidence type="ECO:0000313" key="3">
    <source>
        <dbReference type="EMBL" id="CAF3730522.1"/>
    </source>
</evidence>
<evidence type="ECO:0000313" key="4">
    <source>
        <dbReference type="Proteomes" id="UP000663829"/>
    </source>
</evidence>
<sequence>MSSGDNDNNSNNGTNNAQLIPDKSTSFFLRSSTSFILAGTITILIVFLLFSIFLLCLFKRKSKISETKHHLLTQENENIPNSKLYKDELQRTIENGTVNKSKLKETTVMTTNEIPIQLRHYYYDNFDDIPFIDESRPTSVIDINRDTPFDYALTKV</sequence>
<dbReference type="Proteomes" id="UP000663829">
    <property type="component" value="Unassembled WGS sequence"/>
</dbReference>
<evidence type="ECO:0000256" key="1">
    <source>
        <dbReference type="SAM" id="Phobius"/>
    </source>
</evidence>
<accession>A0A814DLM9</accession>